<evidence type="ECO:0000313" key="8">
    <source>
        <dbReference type="Proteomes" id="UP001295423"/>
    </source>
</evidence>
<evidence type="ECO:0000256" key="6">
    <source>
        <dbReference type="SAM" id="Phobius"/>
    </source>
</evidence>
<feature type="region of interest" description="Disordered" evidence="5">
    <location>
        <begin position="1"/>
        <end position="53"/>
    </location>
</feature>
<name>A0AAD2GBK7_9STRA</name>
<evidence type="ECO:0000256" key="3">
    <source>
        <dbReference type="ARBA" id="ARBA00022989"/>
    </source>
</evidence>
<feature type="transmembrane region" description="Helical" evidence="6">
    <location>
        <begin position="226"/>
        <end position="246"/>
    </location>
</feature>
<feature type="compositionally biased region" description="Basic residues" evidence="5">
    <location>
        <begin position="28"/>
        <end position="39"/>
    </location>
</feature>
<feature type="transmembrane region" description="Helical" evidence="6">
    <location>
        <begin position="165"/>
        <end position="186"/>
    </location>
</feature>
<comment type="subcellular location">
    <subcellularLocation>
        <location evidence="1">Membrane</location>
        <topology evidence="1">Multi-pass membrane protein</topology>
    </subcellularLocation>
</comment>
<keyword evidence="8" id="KW-1185">Reference proteome</keyword>
<evidence type="ECO:0008006" key="9">
    <source>
        <dbReference type="Google" id="ProtNLM"/>
    </source>
</evidence>
<dbReference type="InterPro" id="IPR037185">
    <property type="entry name" value="EmrE-like"/>
</dbReference>
<feature type="compositionally biased region" description="Acidic residues" evidence="5">
    <location>
        <begin position="1"/>
        <end position="12"/>
    </location>
</feature>
<feature type="transmembrane region" description="Helical" evidence="6">
    <location>
        <begin position="322"/>
        <end position="342"/>
    </location>
</feature>
<evidence type="ECO:0000313" key="7">
    <source>
        <dbReference type="EMBL" id="CAJ1969142.1"/>
    </source>
</evidence>
<evidence type="ECO:0000256" key="1">
    <source>
        <dbReference type="ARBA" id="ARBA00004141"/>
    </source>
</evidence>
<dbReference type="PANTHER" id="PTHR10231">
    <property type="entry name" value="NUCLEOTIDE-SUGAR TRANSMEMBRANE TRANSPORTER"/>
    <property type="match status" value="1"/>
</dbReference>
<reference evidence="7" key="1">
    <citation type="submission" date="2023-08" db="EMBL/GenBank/DDBJ databases">
        <authorList>
            <person name="Audoor S."/>
            <person name="Bilcke G."/>
        </authorList>
    </citation>
    <scope>NUCLEOTIDE SEQUENCE</scope>
</reference>
<feature type="transmembrane region" description="Helical" evidence="6">
    <location>
        <begin position="258"/>
        <end position="276"/>
    </location>
</feature>
<feature type="transmembrane region" description="Helical" evidence="6">
    <location>
        <begin position="94"/>
        <end position="117"/>
    </location>
</feature>
<keyword evidence="3 6" id="KW-1133">Transmembrane helix</keyword>
<gene>
    <name evidence="7" type="ORF">CYCCA115_LOCUS23557</name>
</gene>
<evidence type="ECO:0000256" key="4">
    <source>
        <dbReference type="ARBA" id="ARBA00023136"/>
    </source>
</evidence>
<organism evidence="7 8">
    <name type="scientific">Cylindrotheca closterium</name>
    <dbReference type="NCBI Taxonomy" id="2856"/>
    <lineage>
        <taxon>Eukaryota</taxon>
        <taxon>Sar</taxon>
        <taxon>Stramenopiles</taxon>
        <taxon>Ochrophyta</taxon>
        <taxon>Bacillariophyta</taxon>
        <taxon>Bacillariophyceae</taxon>
        <taxon>Bacillariophycidae</taxon>
        <taxon>Bacillariales</taxon>
        <taxon>Bacillariaceae</taxon>
        <taxon>Cylindrotheca</taxon>
    </lineage>
</organism>
<accession>A0AAD2GBK7</accession>
<dbReference type="PIRSF" id="PIRSF005799">
    <property type="entry name" value="UDP-gal_transpt"/>
    <property type="match status" value="1"/>
</dbReference>
<dbReference type="Pfam" id="PF04142">
    <property type="entry name" value="Nuc_sug_transp"/>
    <property type="match status" value="1"/>
</dbReference>
<feature type="transmembrane region" description="Helical" evidence="6">
    <location>
        <begin position="348"/>
        <end position="365"/>
    </location>
</feature>
<protein>
    <recommendedName>
        <fullName evidence="9">UDP-N-acetylglucosamine transporter</fullName>
    </recommendedName>
</protein>
<feature type="transmembrane region" description="Helical" evidence="6">
    <location>
        <begin position="296"/>
        <end position="315"/>
    </location>
</feature>
<dbReference type="AlphaFoldDB" id="A0AAD2GBK7"/>
<dbReference type="GO" id="GO:0015165">
    <property type="term" value="F:pyrimidine nucleotide-sugar transmembrane transporter activity"/>
    <property type="evidence" value="ECO:0007669"/>
    <property type="project" value="InterPro"/>
</dbReference>
<comment type="caution">
    <text evidence="7">The sequence shown here is derived from an EMBL/GenBank/DDBJ whole genome shotgun (WGS) entry which is preliminary data.</text>
</comment>
<dbReference type="InterPro" id="IPR007271">
    <property type="entry name" value="Nuc_sug_transpt"/>
</dbReference>
<dbReference type="NCBIfam" id="TIGR00803">
    <property type="entry name" value="nst"/>
    <property type="match status" value="1"/>
</dbReference>
<dbReference type="EMBL" id="CAKOGP040002424">
    <property type="protein sequence ID" value="CAJ1969142.1"/>
    <property type="molecule type" value="Genomic_DNA"/>
</dbReference>
<evidence type="ECO:0000256" key="2">
    <source>
        <dbReference type="ARBA" id="ARBA00022692"/>
    </source>
</evidence>
<proteinExistence type="predicted"/>
<sequence>MMKDDDDVEVQGEVEGQLIPEKSSTGVAKKRGTTAKKLKARDPAKRTLRRKKTESSTEKLIKYSALFLLVAQMVGLVLLMRYSRLSHSDGEPMYLASTAVFIMEVMKLVICCMVIAYQSSGSLLSELNAHVIGAPMELLKLSVPSFLYCIQNNLLYLALTNLDAATYQVCYQLKILTTAVFSAILLQRKFSAKKWAALVLLTIGVSVVQVSGSTSESNKEESQQRFVGLIAVLCAACTSGFSGVYFERILKGSQTSLWIRNVQMGLPSVLVAFLTIYVKDAALVAKQGFFGGYSPIVWTVVTVQAVGGLIVAVVVKYADNVLKVFATSFSIVVSCILSAIFFDFHASAGFLVGASFVIVATVLYSQPEKKKRRKPVLPTTVKK</sequence>
<dbReference type="GO" id="GO:0000139">
    <property type="term" value="C:Golgi membrane"/>
    <property type="evidence" value="ECO:0007669"/>
    <property type="project" value="InterPro"/>
</dbReference>
<dbReference type="Proteomes" id="UP001295423">
    <property type="component" value="Unassembled WGS sequence"/>
</dbReference>
<feature type="transmembrane region" description="Helical" evidence="6">
    <location>
        <begin position="138"/>
        <end position="159"/>
    </location>
</feature>
<evidence type="ECO:0000256" key="5">
    <source>
        <dbReference type="SAM" id="MobiDB-lite"/>
    </source>
</evidence>
<keyword evidence="2 6" id="KW-0812">Transmembrane</keyword>
<keyword evidence="4 6" id="KW-0472">Membrane</keyword>
<dbReference type="SUPFAM" id="SSF103481">
    <property type="entry name" value="Multidrug resistance efflux transporter EmrE"/>
    <property type="match status" value="1"/>
</dbReference>
<feature type="transmembrane region" description="Helical" evidence="6">
    <location>
        <begin position="60"/>
        <end position="82"/>
    </location>
</feature>
<feature type="transmembrane region" description="Helical" evidence="6">
    <location>
        <begin position="195"/>
        <end position="214"/>
    </location>
</feature>